<protein>
    <submittedName>
        <fullName evidence="1">Uncharacterized protein</fullName>
    </submittedName>
</protein>
<feature type="non-terminal residue" evidence="1">
    <location>
        <position position="1"/>
    </location>
</feature>
<dbReference type="Proteomes" id="UP000663866">
    <property type="component" value="Unassembled WGS sequence"/>
</dbReference>
<name>A0A821L002_9BILA</name>
<feature type="non-terminal residue" evidence="1">
    <location>
        <position position="61"/>
    </location>
</feature>
<dbReference type="AlphaFoldDB" id="A0A821L002"/>
<organism evidence="1 2">
    <name type="scientific">Rotaria magnacalcarata</name>
    <dbReference type="NCBI Taxonomy" id="392030"/>
    <lineage>
        <taxon>Eukaryota</taxon>
        <taxon>Metazoa</taxon>
        <taxon>Spiralia</taxon>
        <taxon>Gnathifera</taxon>
        <taxon>Rotifera</taxon>
        <taxon>Eurotatoria</taxon>
        <taxon>Bdelloidea</taxon>
        <taxon>Philodinida</taxon>
        <taxon>Philodinidae</taxon>
        <taxon>Rotaria</taxon>
    </lineage>
</organism>
<sequence>NDSTTSLPLRHITQVTIEANGGDDDNDDKPPMPPTRHPMVNRLTSSIDESLVNLTLLSQDA</sequence>
<accession>A0A821L002</accession>
<dbReference type="EMBL" id="CAJOBG010111828">
    <property type="protein sequence ID" value="CAF4743405.1"/>
    <property type="molecule type" value="Genomic_DNA"/>
</dbReference>
<proteinExistence type="predicted"/>
<keyword evidence="2" id="KW-1185">Reference proteome</keyword>
<evidence type="ECO:0000313" key="2">
    <source>
        <dbReference type="Proteomes" id="UP000663866"/>
    </source>
</evidence>
<comment type="caution">
    <text evidence="1">The sequence shown here is derived from an EMBL/GenBank/DDBJ whole genome shotgun (WGS) entry which is preliminary data.</text>
</comment>
<gene>
    <name evidence="1" type="ORF">OVN521_LOCUS49893</name>
</gene>
<reference evidence="1" key="1">
    <citation type="submission" date="2021-02" db="EMBL/GenBank/DDBJ databases">
        <authorList>
            <person name="Nowell W R."/>
        </authorList>
    </citation>
    <scope>NUCLEOTIDE SEQUENCE</scope>
</reference>
<evidence type="ECO:0000313" key="1">
    <source>
        <dbReference type="EMBL" id="CAF4743405.1"/>
    </source>
</evidence>